<keyword evidence="3" id="KW-1185">Reference proteome</keyword>
<keyword evidence="1" id="KW-1133">Transmembrane helix</keyword>
<evidence type="ECO:0000313" key="3">
    <source>
        <dbReference type="Proteomes" id="UP000183257"/>
    </source>
</evidence>
<dbReference type="EMBL" id="FPIY01000002">
    <property type="protein sequence ID" value="SFW45091.1"/>
    <property type="molecule type" value="Genomic_DNA"/>
</dbReference>
<protein>
    <submittedName>
        <fullName evidence="2">Uncharacterized protein</fullName>
    </submittedName>
</protein>
<keyword evidence="1" id="KW-0472">Membrane</keyword>
<dbReference type="STRING" id="76595.SAMN05660313_01770"/>
<keyword evidence="1" id="KW-0812">Transmembrane</keyword>
<name>A0A1K1PCA9_9FLAO</name>
<evidence type="ECO:0000313" key="2">
    <source>
        <dbReference type="EMBL" id="SFW45091.1"/>
    </source>
</evidence>
<sequence>MRKTILIIGGILALANVAYSFFRDTETVFFFGKDVNIWLYRLIWLFMAVLILNAYRKEVKK</sequence>
<reference evidence="3" key="1">
    <citation type="submission" date="2016-11" db="EMBL/GenBank/DDBJ databases">
        <authorList>
            <person name="Varghese N."/>
            <person name="Submissions S."/>
        </authorList>
    </citation>
    <scope>NUCLEOTIDE SEQUENCE [LARGE SCALE GENOMIC DNA]</scope>
    <source>
        <strain evidence="3">DSM 24786</strain>
    </source>
</reference>
<dbReference type="RefSeq" id="WP_072303412.1">
    <property type="nucleotide sequence ID" value="NZ_FPIY01000002.1"/>
</dbReference>
<organism evidence="2 3">
    <name type="scientific">Cellulophaga fucicola</name>
    <dbReference type="NCBI Taxonomy" id="76595"/>
    <lineage>
        <taxon>Bacteria</taxon>
        <taxon>Pseudomonadati</taxon>
        <taxon>Bacteroidota</taxon>
        <taxon>Flavobacteriia</taxon>
        <taxon>Flavobacteriales</taxon>
        <taxon>Flavobacteriaceae</taxon>
        <taxon>Cellulophaga</taxon>
    </lineage>
</organism>
<feature type="transmembrane region" description="Helical" evidence="1">
    <location>
        <begin position="36"/>
        <end position="55"/>
    </location>
</feature>
<dbReference type="OrthoDB" id="1449985at2"/>
<evidence type="ECO:0000256" key="1">
    <source>
        <dbReference type="SAM" id="Phobius"/>
    </source>
</evidence>
<proteinExistence type="predicted"/>
<dbReference type="AlphaFoldDB" id="A0A1K1PCA9"/>
<accession>A0A1K1PCA9</accession>
<dbReference type="Proteomes" id="UP000183257">
    <property type="component" value="Unassembled WGS sequence"/>
</dbReference>
<gene>
    <name evidence="2" type="ORF">SAMN05660313_01770</name>
</gene>